<reference evidence="2 3" key="1">
    <citation type="journal article" date="2020" name="Phytopathology">
        <title>A high-quality genome resource of Botrytis fragariae, a new and rapidly spreading fungal pathogen causing strawberry gray mold in the U.S.A.</title>
        <authorList>
            <person name="Wu Y."/>
            <person name="Saski C.A."/>
            <person name="Schnabel G."/>
            <person name="Xiao S."/>
            <person name="Hu M."/>
        </authorList>
    </citation>
    <scope>NUCLEOTIDE SEQUENCE [LARGE SCALE GENOMIC DNA]</scope>
    <source>
        <strain evidence="2 3">BVB16</strain>
    </source>
</reference>
<accession>A0A8H6EDS9</accession>
<feature type="compositionally biased region" description="Basic and acidic residues" evidence="1">
    <location>
        <begin position="82"/>
        <end position="96"/>
    </location>
</feature>
<dbReference type="EMBL" id="JABFCT010000026">
    <property type="protein sequence ID" value="KAF5868215.1"/>
    <property type="molecule type" value="Genomic_DNA"/>
</dbReference>
<feature type="region of interest" description="Disordered" evidence="1">
    <location>
        <begin position="48"/>
        <end position="126"/>
    </location>
</feature>
<name>A0A8H6EDS9_9HELO</name>
<organism evidence="2 3">
    <name type="scientific">Botrytis fragariae</name>
    <dbReference type="NCBI Taxonomy" id="1964551"/>
    <lineage>
        <taxon>Eukaryota</taxon>
        <taxon>Fungi</taxon>
        <taxon>Dikarya</taxon>
        <taxon>Ascomycota</taxon>
        <taxon>Pezizomycotina</taxon>
        <taxon>Leotiomycetes</taxon>
        <taxon>Helotiales</taxon>
        <taxon>Sclerotiniaceae</taxon>
        <taxon>Botrytis</taxon>
    </lineage>
</organism>
<gene>
    <name evidence="2" type="ORF">Bfra_007412</name>
</gene>
<evidence type="ECO:0000256" key="1">
    <source>
        <dbReference type="SAM" id="MobiDB-lite"/>
    </source>
</evidence>
<evidence type="ECO:0000313" key="2">
    <source>
        <dbReference type="EMBL" id="KAF5868215.1"/>
    </source>
</evidence>
<sequence length="126" mass="14623">MSIMIIVVPSLRIKDSSQITRLINFYNLHLYFHHSYSIHNITTITITNAPRPNQRSRKPLQSLKSQRPNPSLQPSRQHMKHASPDLRIENDARKNEYNCIIEAPNDKKNEQKAKANHEAIDETADQ</sequence>
<dbReference type="GeneID" id="59261476"/>
<dbReference type="Proteomes" id="UP000531561">
    <property type="component" value="Unassembled WGS sequence"/>
</dbReference>
<comment type="caution">
    <text evidence="2">The sequence shown here is derived from an EMBL/GenBank/DDBJ whole genome shotgun (WGS) entry which is preliminary data.</text>
</comment>
<keyword evidence="3" id="KW-1185">Reference proteome</keyword>
<evidence type="ECO:0000313" key="3">
    <source>
        <dbReference type="Proteomes" id="UP000531561"/>
    </source>
</evidence>
<dbReference type="OrthoDB" id="10448856at2759"/>
<dbReference type="RefSeq" id="XP_037187164.1">
    <property type="nucleotide sequence ID" value="XM_037337784.1"/>
</dbReference>
<feature type="compositionally biased region" description="Basic and acidic residues" evidence="1">
    <location>
        <begin position="104"/>
        <end position="120"/>
    </location>
</feature>
<feature type="compositionally biased region" description="Polar residues" evidence="1">
    <location>
        <begin position="62"/>
        <end position="76"/>
    </location>
</feature>
<proteinExistence type="predicted"/>
<protein>
    <submittedName>
        <fullName evidence="2">Uncharacterized protein</fullName>
    </submittedName>
</protein>
<dbReference type="AlphaFoldDB" id="A0A8H6EDS9"/>